<evidence type="ECO:0000256" key="4">
    <source>
        <dbReference type="PROSITE-ProRule" id="PRU00339"/>
    </source>
</evidence>
<dbReference type="Gene3D" id="2.120.10.30">
    <property type="entry name" value="TolB, C-terminal domain"/>
    <property type="match status" value="1"/>
</dbReference>
<dbReference type="InterPro" id="IPR006665">
    <property type="entry name" value="OmpA-like"/>
</dbReference>
<dbReference type="PROSITE" id="PS50005">
    <property type="entry name" value="TPR"/>
    <property type="match status" value="1"/>
</dbReference>
<dbReference type="InterPro" id="IPR008969">
    <property type="entry name" value="CarboxyPept-like_regulatory"/>
</dbReference>
<dbReference type="InterPro" id="IPR050330">
    <property type="entry name" value="Bact_OuterMem_StrucFunc"/>
</dbReference>
<keyword evidence="9" id="KW-1185">Reference proteome</keyword>
<keyword evidence="6" id="KW-0732">Signal</keyword>
<dbReference type="PANTHER" id="PTHR30329">
    <property type="entry name" value="STATOR ELEMENT OF FLAGELLAR MOTOR COMPLEX"/>
    <property type="match status" value="1"/>
</dbReference>
<dbReference type="InterPro" id="IPR036737">
    <property type="entry name" value="OmpA-like_sf"/>
</dbReference>
<evidence type="ECO:0000256" key="3">
    <source>
        <dbReference type="ARBA" id="ARBA00023237"/>
    </source>
</evidence>
<evidence type="ECO:0000313" key="8">
    <source>
        <dbReference type="EMBL" id="MFD1631636.1"/>
    </source>
</evidence>
<dbReference type="SUPFAM" id="SSF103088">
    <property type="entry name" value="OmpA-like"/>
    <property type="match status" value="1"/>
</dbReference>
<evidence type="ECO:0000256" key="6">
    <source>
        <dbReference type="SAM" id="SignalP"/>
    </source>
</evidence>
<dbReference type="Proteomes" id="UP001597118">
    <property type="component" value="Unassembled WGS sequence"/>
</dbReference>
<dbReference type="InterPro" id="IPR011990">
    <property type="entry name" value="TPR-like_helical_dom_sf"/>
</dbReference>
<organism evidence="8 9">
    <name type="scientific">Pseudopedobacter beijingensis</name>
    <dbReference type="NCBI Taxonomy" id="1207056"/>
    <lineage>
        <taxon>Bacteria</taxon>
        <taxon>Pseudomonadati</taxon>
        <taxon>Bacteroidota</taxon>
        <taxon>Sphingobacteriia</taxon>
        <taxon>Sphingobacteriales</taxon>
        <taxon>Sphingobacteriaceae</taxon>
        <taxon>Pseudopedobacter</taxon>
    </lineage>
</organism>
<feature type="chain" id="PRO_5046715323" evidence="6">
    <location>
        <begin position="20"/>
        <end position="665"/>
    </location>
</feature>
<comment type="caution">
    <text evidence="8">The sequence shown here is derived from an EMBL/GenBank/DDBJ whole genome shotgun (WGS) entry which is preliminary data.</text>
</comment>
<evidence type="ECO:0000313" key="9">
    <source>
        <dbReference type="Proteomes" id="UP001597118"/>
    </source>
</evidence>
<feature type="signal peptide" evidence="6">
    <location>
        <begin position="1"/>
        <end position="19"/>
    </location>
</feature>
<feature type="domain" description="OmpA-like" evidence="7">
    <location>
        <begin position="545"/>
        <end position="665"/>
    </location>
</feature>
<dbReference type="InterPro" id="IPR011042">
    <property type="entry name" value="6-blade_b-propeller_TolB-like"/>
</dbReference>
<dbReference type="SUPFAM" id="SSF49464">
    <property type="entry name" value="Carboxypeptidase regulatory domain-like"/>
    <property type="match status" value="1"/>
</dbReference>
<reference evidence="9" key="1">
    <citation type="journal article" date="2019" name="Int. J. Syst. Evol. Microbiol.">
        <title>The Global Catalogue of Microorganisms (GCM) 10K type strain sequencing project: providing services to taxonomists for standard genome sequencing and annotation.</title>
        <authorList>
            <consortium name="The Broad Institute Genomics Platform"/>
            <consortium name="The Broad Institute Genome Sequencing Center for Infectious Disease"/>
            <person name="Wu L."/>
            <person name="Ma J."/>
        </authorList>
    </citation>
    <scope>NUCLEOTIDE SEQUENCE [LARGE SCALE GENOMIC DNA]</scope>
    <source>
        <strain evidence="9">CCUG 53762</strain>
    </source>
</reference>
<sequence>MKLKNIIILLSLIACNAKAQFIPDYRKAADVYFQNKEYYAAAEYYKKALNIADDSVGLKLPYTPDSKGKTKKQGNETEQMVYNLAESYRLYKDYTNAEKWYAVSKGFTDEKYNLSEFWYAVSLRANNKYEDAIGAFNNFLDKYKKDDAYTARAKREIESCKYAINEMKYPRLNSLKQLSQPINSKGSNYAPLITKEALYFTSSRPTKVSGKDEVLSTGSSKIKKKESPYLNAIYKIEKTNLNSTNANAIIKTDLGISGDENAAIALTPDGNRAFFTKWNRKEGTKAIYTAVKMDSKWSKPESAGLQINVSGYNSIQPFVTSDGRYLIFSSDRPGGYGKYDLWFSSLRSDGSLGQAINLGNMVNTTDDEQAPYYNNATKSLIFSTNGRIGLGGFDFFESEGDFSIWSEPQNLGFPFNSSKDDLYFTATDKLGNEGFISSDRESLCCLELFQFKREHITIKGSLTDCETGHAVVDAKVTLTDSLTNKTKIVTTDNNGVYSFMIDSPKPIKITIEKDNYFSKIYRYSYAELAKADTLINTNYCLTPLVIDKPIVLKDIYYEFNSAELTPMSAIALDLLADLMRDNPNITIELSSHTDGIGSDAYNLDLSQRRAQSCVNYLVEKEIHAHRITARGYGKSMPIAPNTINGKDNPEGRQLNRRTEFKVIKK</sequence>
<evidence type="ECO:0000256" key="5">
    <source>
        <dbReference type="PROSITE-ProRule" id="PRU00473"/>
    </source>
</evidence>
<dbReference type="SUPFAM" id="SSF82171">
    <property type="entry name" value="DPP6 N-terminal domain-like"/>
    <property type="match status" value="1"/>
</dbReference>
<feature type="repeat" description="TPR" evidence="4">
    <location>
        <begin position="22"/>
        <end position="55"/>
    </location>
</feature>
<keyword evidence="3" id="KW-0998">Cell outer membrane</keyword>
<evidence type="ECO:0000256" key="1">
    <source>
        <dbReference type="ARBA" id="ARBA00004442"/>
    </source>
</evidence>
<gene>
    <name evidence="8" type="ORF">ACFSAH_17305</name>
</gene>
<dbReference type="CDD" id="cd07185">
    <property type="entry name" value="OmpA_C-like"/>
    <property type="match status" value="1"/>
</dbReference>
<name>A0ABW4IFX4_9SPHI</name>
<dbReference type="Pfam" id="PF07676">
    <property type="entry name" value="PD40"/>
    <property type="match status" value="1"/>
</dbReference>
<dbReference type="InterPro" id="IPR006664">
    <property type="entry name" value="OMP_bac"/>
</dbReference>
<dbReference type="PROSITE" id="PS51123">
    <property type="entry name" value="OMPA_2"/>
    <property type="match status" value="1"/>
</dbReference>
<keyword evidence="4" id="KW-0802">TPR repeat</keyword>
<dbReference type="PANTHER" id="PTHR30329:SF21">
    <property type="entry name" value="LIPOPROTEIN YIAD-RELATED"/>
    <property type="match status" value="1"/>
</dbReference>
<dbReference type="PRINTS" id="PR01021">
    <property type="entry name" value="OMPADOMAIN"/>
</dbReference>
<dbReference type="Gene3D" id="2.60.40.1120">
    <property type="entry name" value="Carboxypeptidase-like, regulatory domain"/>
    <property type="match status" value="1"/>
</dbReference>
<dbReference type="Gene3D" id="3.30.1330.60">
    <property type="entry name" value="OmpA-like domain"/>
    <property type="match status" value="1"/>
</dbReference>
<dbReference type="Pfam" id="PF00691">
    <property type="entry name" value="OmpA"/>
    <property type="match status" value="1"/>
</dbReference>
<comment type="subcellular location">
    <subcellularLocation>
        <location evidence="1">Cell outer membrane</location>
    </subcellularLocation>
</comment>
<proteinExistence type="predicted"/>
<dbReference type="InterPro" id="IPR019734">
    <property type="entry name" value="TPR_rpt"/>
</dbReference>
<dbReference type="PROSITE" id="PS51257">
    <property type="entry name" value="PROKAR_LIPOPROTEIN"/>
    <property type="match status" value="1"/>
</dbReference>
<dbReference type="Gene3D" id="1.25.40.10">
    <property type="entry name" value="Tetratricopeptide repeat domain"/>
    <property type="match status" value="1"/>
</dbReference>
<dbReference type="SUPFAM" id="SSF48452">
    <property type="entry name" value="TPR-like"/>
    <property type="match status" value="1"/>
</dbReference>
<evidence type="ECO:0000259" key="7">
    <source>
        <dbReference type="PROSITE" id="PS51123"/>
    </source>
</evidence>
<dbReference type="EMBL" id="JBHUDG010000049">
    <property type="protein sequence ID" value="MFD1631636.1"/>
    <property type="molecule type" value="Genomic_DNA"/>
</dbReference>
<evidence type="ECO:0000256" key="2">
    <source>
        <dbReference type="ARBA" id="ARBA00023136"/>
    </source>
</evidence>
<keyword evidence="2 5" id="KW-0472">Membrane</keyword>
<dbReference type="RefSeq" id="WP_379664004.1">
    <property type="nucleotide sequence ID" value="NZ_JBHUDG010000049.1"/>
</dbReference>
<dbReference type="InterPro" id="IPR011659">
    <property type="entry name" value="WD40"/>
</dbReference>
<protein>
    <submittedName>
        <fullName evidence="8">OmpA family protein</fullName>
    </submittedName>
</protein>
<accession>A0ABW4IFX4</accession>